<dbReference type="EMBL" id="JAEHTE010000002">
    <property type="protein sequence ID" value="MBI6883220.1"/>
    <property type="molecule type" value="Genomic_DNA"/>
</dbReference>
<dbReference type="Proteomes" id="UP000637061">
    <property type="component" value="Unassembled WGS sequence"/>
</dbReference>
<proteinExistence type="predicted"/>
<dbReference type="AlphaFoldDB" id="A0A8I1ECE6"/>
<comment type="caution">
    <text evidence="1">The sequence shown here is derived from an EMBL/GenBank/DDBJ whole genome shotgun (WGS) entry which is preliminary data.</text>
</comment>
<sequence>MTTSRKKDSAPAKLANGEYVAKPRDATYLKAALNGHASIWPAAKMVIADDIATFFKDGVEVWNCNAAYASHHFDNTPMRSTVMKRSAQ</sequence>
<protein>
    <submittedName>
        <fullName evidence="1">Uncharacterized protein</fullName>
    </submittedName>
</protein>
<evidence type="ECO:0000313" key="2">
    <source>
        <dbReference type="Proteomes" id="UP000637061"/>
    </source>
</evidence>
<evidence type="ECO:0000313" key="1">
    <source>
        <dbReference type="EMBL" id="MBI6883220.1"/>
    </source>
</evidence>
<accession>A0A8I1ECE6</accession>
<gene>
    <name evidence="1" type="ORF">JEU22_04780</name>
</gene>
<organism evidence="1 2">
    <name type="scientific">Pseudomonas putida</name>
    <name type="common">Arthrobacter siderocapsulatus</name>
    <dbReference type="NCBI Taxonomy" id="303"/>
    <lineage>
        <taxon>Bacteria</taxon>
        <taxon>Pseudomonadati</taxon>
        <taxon>Pseudomonadota</taxon>
        <taxon>Gammaproteobacteria</taxon>
        <taxon>Pseudomonadales</taxon>
        <taxon>Pseudomonadaceae</taxon>
        <taxon>Pseudomonas</taxon>
    </lineage>
</organism>
<dbReference type="RefSeq" id="WP_198746834.1">
    <property type="nucleotide sequence ID" value="NZ_JAEHTE010000002.1"/>
</dbReference>
<reference evidence="1" key="1">
    <citation type="submission" date="2020-12" db="EMBL/GenBank/DDBJ databases">
        <title>Enhanced detection system for hospital associated transmission using whole genome sequencing surveillance.</title>
        <authorList>
            <person name="Harrison L.H."/>
            <person name="Van Tyne D."/>
            <person name="Marsh J.W."/>
            <person name="Griffith M.P."/>
            <person name="Snyder D.J."/>
            <person name="Cooper V.S."/>
            <person name="Mustapha M."/>
        </authorList>
    </citation>
    <scope>NUCLEOTIDE SEQUENCE</scope>
    <source>
        <strain evidence="1">PSB00042</strain>
    </source>
</reference>
<name>A0A8I1ECE6_PSEPU</name>